<feature type="transmembrane region" description="Helical" evidence="11">
    <location>
        <begin position="866"/>
        <end position="888"/>
    </location>
</feature>
<sequence>MREARCCNAKYTDALRNLLPWRPTPKDPRYLPGPTSGLFSCTSLSWMTGLMYRTRNGLKKEDMWKLQEVDGAELNYERLQRLWEEEQQKAGQQDREPYLKNAVTVSIKTRTIVTIVLSLVYTALMFLLTSHIMHMTLNYVSAPEVDLWQAGFVISLVVSLNLIRAYMFNAMFIVAIHTAMRTVGALQAMVFHKVLRLQYGGEDLSGHVANIINNDMERIMEAVISIVFLASLPLTTVAALVYAWYIVGAWCLIGYVAIFLILPIINYMQKMIGHIRAKVCKVSDSRVSLMTEILTNIRLIKMYSWEDSFAKNIEKLRSEEVSHVRGIGLLQAVNLTLSPVMSSIALLTIMVAITLSGESISASTAFTLASVLNSFQYSLGTVPFMLRSIAEARVAMDRLQAIMMRKEHKSHGFSVIQNSLAINIQHASFQWSTITTPPAAAADAAENKDKNAQKSQKKKTSNSENKDVVKSELNKKESNCKDAENNSLSEASSESQPAAAVPKQQLRGVNLSIPKGTLLGICGGVGAGKSSLLSAICGDMLLVSGDVQVNGRVALVSQQAWIYNDSLRDNLLMGKPYNKERYDRMIEACALKTDLQILPDADNTEIGEKGINLSGGQKQRVSLGRAVYSNHEILLLDDPLSAVDTMVARHIFQHCITGCLKGKTVLLVTHALHFLEQCDEVVLVKNGEIVERGPHSELMSRDGAYAEFLSYDKTGQQQPTAQEEQTVSSNNNEQKPEPEKQPQQQQQQKQQQQKELTSNKDGVGKLISQEKRESGGVKSSVYRYYMQASGGWLAAVVLLLSMFLYTAIRIFSVIWQQWWLDAGDGLMQERLANQSLWNSTDLMSDEQLRGDISQHPDLYVFQGVHFGLFLAVIITGLLKGYVAIYTLTKGSRRLHNTMFKSILRAPTSFFDVTPTSRIITRFSKDIDEMDYRIPTFFDMLVQSIFFITASALLVCFFFPYFSIVLVIVGVVFAVLGRMLGNGVKEFKRLESTQKSPVVQSIVSCISGLHVIRAYGQQNQFAKRFYEVVDDHTVVMLVFRLSNRWYTFRMDLLAIVIVGSITALCVLTKGAFSTAIAGLALTSVNGMCQFLPFLMRIKSEFESRMTSVERILEYAFNIESEAPRDVKGVIPEGETWPSKGALLLKDVCLRYRPNLPLVLRNISADIAPGERVGIVGRTGAGKSSLVTALLRIVELDSGSIEIDGIDISKLGLHTLRSALSVIPQDPVLFHGTIRYNLDPFEEHSDDSVTAAAQKARLWSVLEKLPLGLSALVEAGGQNFSVGERQLICLTRAVLRNSKVLLLDEATASVDPETDQLIQAALQTAFTDATLLTVAHRLNTIVHYDRIMVMEEGEIREFGSPVELFEKDGSLFRQMLAAIGITTKQQLLALS</sequence>
<evidence type="ECO:0000256" key="10">
    <source>
        <dbReference type="SAM" id="MobiDB-lite"/>
    </source>
</evidence>
<feature type="transmembrane region" description="Helical" evidence="11">
    <location>
        <begin position="222"/>
        <end position="241"/>
    </location>
</feature>
<keyword evidence="7 14" id="KW-0067">ATP-binding</keyword>
<feature type="compositionally biased region" description="Low complexity" evidence="10">
    <location>
        <begin position="485"/>
        <end position="500"/>
    </location>
</feature>
<feature type="transmembrane region" description="Helical" evidence="11">
    <location>
        <begin position="247"/>
        <end position="268"/>
    </location>
</feature>
<dbReference type="PROSITE" id="PS50929">
    <property type="entry name" value="ABC_TM1F"/>
    <property type="match status" value="2"/>
</dbReference>
<dbReference type="InterPro" id="IPR050173">
    <property type="entry name" value="ABC_transporter_C-like"/>
</dbReference>
<feature type="compositionally biased region" description="Basic and acidic residues" evidence="10">
    <location>
        <begin position="464"/>
        <end position="484"/>
    </location>
</feature>
<feature type="domain" description="ABC transmembrane type-1" evidence="13">
    <location>
        <begin position="112"/>
        <end position="391"/>
    </location>
</feature>
<feature type="transmembrane region" description="Helical" evidence="11">
    <location>
        <begin position="332"/>
        <end position="355"/>
    </location>
</feature>
<dbReference type="PROSITE" id="PS50893">
    <property type="entry name" value="ABC_TRANSPORTER_2"/>
    <property type="match status" value="2"/>
</dbReference>
<dbReference type="CDD" id="cd03250">
    <property type="entry name" value="ABCC_MRP_domain1"/>
    <property type="match status" value="1"/>
</dbReference>
<dbReference type="CDD" id="cd18599">
    <property type="entry name" value="ABC_6TM_MRP5_8_9_D2"/>
    <property type="match status" value="1"/>
</dbReference>
<dbReference type="InterPro" id="IPR027417">
    <property type="entry name" value="P-loop_NTPase"/>
</dbReference>
<accession>A0A6A7FUX9</accession>
<keyword evidence="3" id="KW-0813">Transport</keyword>
<feature type="transmembrane region" description="Helical" evidence="11">
    <location>
        <begin position="792"/>
        <end position="815"/>
    </location>
</feature>
<feature type="compositionally biased region" description="Low complexity" evidence="10">
    <location>
        <begin position="741"/>
        <end position="755"/>
    </location>
</feature>
<evidence type="ECO:0000313" key="14">
    <source>
        <dbReference type="EMBL" id="LAC22288.1"/>
    </source>
</evidence>
<feature type="region of interest" description="Disordered" evidence="10">
    <location>
        <begin position="715"/>
        <end position="771"/>
    </location>
</feature>
<protein>
    <submittedName>
        <fullName evidence="14">ATP-binding cassette transporter sub-family C member 5</fullName>
    </submittedName>
</protein>
<feature type="region of interest" description="Disordered" evidence="10">
    <location>
        <begin position="440"/>
        <end position="503"/>
    </location>
</feature>
<feature type="domain" description="ABC transporter" evidence="12">
    <location>
        <begin position="483"/>
        <end position="711"/>
    </location>
</feature>
<feature type="transmembrane region" description="Helical" evidence="11">
    <location>
        <begin position="375"/>
        <end position="396"/>
    </location>
</feature>
<organism evidence="14">
    <name type="scientific">Hirondellea gigas</name>
    <dbReference type="NCBI Taxonomy" id="1518452"/>
    <lineage>
        <taxon>Eukaryota</taxon>
        <taxon>Metazoa</taxon>
        <taxon>Ecdysozoa</taxon>
        <taxon>Arthropoda</taxon>
        <taxon>Crustacea</taxon>
        <taxon>Multicrustacea</taxon>
        <taxon>Malacostraca</taxon>
        <taxon>Eumalacostraca</taxon>
        <taxon>Peracarida</taxon>
        <taxon>Amphipoda</taxon>
        <taxon>Amphilochidea</taxon>
        <taxon>Lysianassida</taxon>
        <taxon>Lysianassidira</taxon>
        <taxon>Lysianassoidea</taxon>
        <taxon>Lysianassidae</taxon>
        <taxon>Hirondellea</taxon>
    </lineage>
</organism>
<dbReference type="InterPro" id="IPR003593">
    <property type="entry name" value="AAA+_ATPase"/>
</dbReference>
<dbReference type="PANTHER" id="PTHR24223">
    <property type="entry name" value="ATP-BINDING CASSETTE SUB-FAMILY C"/>
    <property type="match status" value="1"/>
</dbReference>
<feature type="transmembrane region" description="Helical" evidence="11">
    <location>
        <begin position="960"/>
        <end position="979"/>
    </location>
</feature>
<evidence type="ECO:0000256" key="7">
    <source>
        <dbReference type="ARBA" id="ARBA00022840"/>
    </source>
</evidence>
<evidence type="ECO:0000259" key="13">
    <source>
        <dbReference type="PROSITE" id="PS50929"/>
    </source>
</evidence>
<keyword evidence="6" id="KW-0547">Nucleotide-binding</keyword>
<dbReference type="Gene3D" id="3.40.50.300">
    <property type="entry name" value="P-loop containing nucleotide triphosphate hydrolases"/>
    <property type="match status" value="2"/>
</dbReference>
<dbReference type="SMART" id="SM00382">
    <property type="entry name" value="AAA"/>
    <property type="match status" value="2"/>
</dbReference>
<dbReference type="GO" id="GO:0016887">
    <property type="term" value="F:ATP hydrolysis activity"/>
    <property type="evidence" value="ECO:0007669"/>
    <property type="project" value="InterPro"/>
</dbReference>
<evidence type="ECO:0000259" key="12">
    <source>
        <dbReference type="PROSITE" id="PS50893"/>
    </source>
</evidence>
<reference evidence="14" key="1">
    <citation type="submission" date="2017-11" db="EMBL/GenBank/DDBJ databases">
        <title>The sensing device of the deep-sea amphipod.</title>
        <authorList>
            <person name="Kobayashi H."/>
            <person name="Nagahama T."/>
            <person name="Arai W."/>
            <person name="Sasagawa Y."/>
            <person name="Umeda M."/>
            <person name="Hayashi T."/>
            <person name="Nikaido I."/>
            <person name="Watanabe H."/>
            <person name="Oguri K."/>
            <person name="Kitazato H."/>
            <person name="Fujioka K."/>
            <person name="Kido Y."/>
            <person name="Takami H."/>
        </authorList>
    </citation>
    <scope>NUCLEOTIDE SEQUENCE</scope>
    <source>
        <tissue evidence="14">Whole body</tissue>
    </source>
</reference>
<dbReference type="FunFam" id="3.40.50.300:FF:000997">
    <property type="entry name" value="Multidrug resistance-associated protein 1"/>
    <property type="match status" value="1"/>
</dbReference>
<dbReference type="Gene3D" id="1.20.1560.10">
    <property type="entry name" value="ABC transporter type 1, transmembrane domain"/>
    <property type="match status" value="2"/>
</dbReference>
<dbReference type="Pfam" id="PF00005">
    <property type="entry name" value="ABC_tran"/>
    <property type="match status" value="2"/>
</dbReference>
<evidence type="ECO:0000256" key="1">
    <source>
        <dbReference type="ARBA" id="ARBA00004141"/>
    </source>
</evidence>
<dbReference type="EMBL" id="IACT01003035">
    <property type="protein sequence ID" value="LAC22288.1"/>
    <property type="molecule type" value="mRNA"/>
</dbReference>
<name>A0A6A7FUX9_9CRUS</name>
<dbReference type="InterPro" id="IPR003439">
    <property type="entry name" value="ABC_transporter-like_ATP-bd"/>
</dbReference>
<keyword evidence="9 11" id="KW-0472">Membrane</keyword>
<dbReference type="FunFam" id="1.20.1560.10:FF:000013">
    <property type="entry name" value="ABC transporter C family member 2"/>
    <property type="match status" value="1"/>
</dbReference>
<keyword evidence="8 11" id="KW-1133">Transmembrane helix</keyword>
<feature type="transmembrane region" description="Helical" evidence="11">
    <location>
        <begin position="1049"/>
        <end position="1068"/>
    </location>
</feature>
<feature type="transmembrane region" description="Helical" evidence="11">
    <location>
        <begin position="1074"/>
        <end position="1094"/>
    </location>
</feature>
<evidence type="ECO:0000256" key="8">
    <source>
        <dbReference type="ARBA" id="ARBA00022989"/>
    </source>
</evidence>
<dbReference type="InterPro" id="IPR036640">
    <property type="entry name" value="ABC1_TM_sf"/>
</dbReference>
<dbReference type="GO" id="GO:0140359">
    <property type="term" value="F:ABC-type transporter activity"/>
    <property type="evidence" value="ECO:0007669"/>
    <property type="project" value="InterPro"/>
</dbReference>
<dbReference type="GO" id="GO:0016020">
    <property type="term" value="C:membrane"/>
    <property type="evidence" value="ECO:0007669"/>
    <property type="project" value="UniProtKB-SubCell"/>
</dbReference>
<evidence type="ECO:0000256" key="5">
    <source>
        <dbReference type="ARBA" id="ARBA00022737"/>
    </source>
</evidence>
<dbReference type="Pfam" id="PF00664">
    <property type="entry name" value="ABC_membrane"/>
    <property type="match status" value="2"/>
</dbReference>
<evidence type="ECO:0000256" key="11">
    <source>
        <dbReference type="SAM" id="Phobius"/>
    </source>
</evidence>
<comment type="similarity">
    <text evidence="2">Belongs to the ABC transporter superfamily. ABCC family. Conjugate transporter (TC 3.A.1.208) subfamily.</text>
</comment>
<comment type="subcellular location">
    <subcellularLocation>
        <location evidence="1">Membrane</location>
        <topology evidence="1">Multi-pass membrane protein</topology>
    </subcellularLocation>
</comment>
<dbReference type="SUPFAM" id="SSF52540">
    <property type="entry name" value="P-loop containing nucleoside triphosphate hydrolases"/>
    <property type="match status" value="2"/>
</dbReference>
<feature type="domain" description="ABC transporter" evidence="12">
    <location>
        <begin position="1141"/>
        <end position="1375"/>
    </location>
</feature>
<dbReference type="GO" id="GO:0005524">
    <property type="term" value="F:ATP binding"/>
    <property type="evidence" value="ECO:0007669"/>
    <property type="project" value="UniProtKB-KW"/>
</dbReference>
<proteinExistence type="evidence at transcript level"/>
<evidence type="ECO:0000256" key="6">
    <source>
        <dbReference type="ARBA" id="ARBA00022741"/>
    </source>
</evidence>
<dbReference type="InterPro" id="IPR017871">
    <property type="entry name" value="ABC_transporter-like_CS"/>
</dbReference>
<feature type="domain" description="ABC transmembrane type-1" evidence="13">
    <location>
        <begin position="796"/>
        <end position="1084"/>
    </location>
</feature>
<dbReference type="CDD" id="cd03244">
    <property type="entry name" value="ABCC_MRP_domain2"/>
    <property type="match status" value="1"/>
</dbReference>
<evidence type="ECO:0000256" key="9">
    <source>
        <dbReference type="ARBA" id="ARBA00023136"/>
    </source>
</evidence>
<evidence type="ECO:0000256" key="4">
    <source>
        <dbReference type="ARBA" id="ARBA00022692"/>
    </source>
</evidence>
<evidence type="ECO:0000256" key="2">
    <source>
        <dbReference type="ARBA" id="ARBA00009726"/>
    </source>
</evidence>
<feature type="transmembrane region" description="Helical" evidence="11">
    <location>
        <begin position="152"/>
        <end position="176"/>
    </location>
</feature>
<dbReference type="FunFam" id="3.40.50.300:FF:000610">
    <property type="entry name" value="Multidrug resistance-associated ABC transporter"/>
    <property type="match status" value="1"/>
</dbReference>
<keyword evidence="5" id="KW-0677">Repeat</keyword>
<keyword evidence="4 11" id="KW-0812">Transmembrane</keyword>
<feature type="transmembrane region" description="Helical" evidence="11">
    <location>
        <begin position="112"/>
        <end position="132"/>
    </location>
</feature>
<dbReference type="InterPro" id="IPR011527">
    <property type="entry name" value="ABC1_TM_dom"/>
</dbReference>
<evidence type="ECO:0000256" key="3">
    <source>
        <dbReference type="ARBA" id="ARBA00022448"/>
    </source>
</evidence>
<feature type="compositionally biased region" description="Polar residues" evidence="10">
    <location>
        <begin position="715"/>
        <end position="732"/>
    </location>
</feature>
<dbReference type="PANTHER" id="PTHR24223:SF447">
    <property type="entry name" value="MULTIDRUG RESISTANCE-ASSOCIATED PROTEIN 5"/>
    <property type="match status" value="1"/>
</dbReference>
<dbReference type="PROSITE" id="PS00211">
    <property type="entry name" value="ABC_TRANSPORTER_1"/>
    <property type="match status" value="1"/>
</dbReference>
<dbReference type="SUPFAM" id="SSF90123">
    <property type="entry name" value="ABC transporter transmembrane region"/>
    <property type="match status" value="2"/>
</dbReference>